<dbReference type="SUPFAM" id="SSF53927">
    <property type="entry name" value="Cytidine deaminase-like"/>
    <property type="match status" value="1"/>
</dbReference>
<organism evidence="1">
    <name type="scientific">marine sediment metagenome</name>
    <dbReference type="NCBI Taxonomy" id="412755"/>
    <lineage>
        <taxon>unclassified sequences</taxon>
        <taxon>metagenomes</taxon>
        <taxon>ecological metagenomes</taxon>
    </lineage>
</organism>
<dbReference type="GO" id="GO:0004643">
    <property type="term" value="F:phosphoribosylaminoimidazolecarboxamide formyltransferase activity"/>
    <property type="evidence" value="ECO:0007669"/>
    <property type="project" value="InterPro"/>
</dbReference>
<feature type="non-terminal residue" evidence="1">
    <location>
        <position position="1"/>
    </location>
</feature>
<dbReference type="AlphaFoldDB" id="X1JYK3"/>
<dbReference type="InterPro" id="IPR016193">
    <property type="entry name" value="Cytidine_deaminase-like"/>
</dbReference>
<proteinExistence type="predicted"/>
<dbReference type="InterPro" id="IPR024051">
    <property type="entry name" value="AICAR_Tfase_dup_dom_sf"/>
</dbReference>
<evidence type="ECO:0000313" key="1">
    <source>
        <dbReference type="EMBL" id="GAH99227.1"/>
    </source>
</evidence>
<feature type="non-terminal residue" evidence="1">
    <location>
        <position position="104"/>
    </location>
</feature>
<dbReference type="EMBL" id="BARU01047428">
    <property type="protein sequence ID" value="GAH99227.1"/>
    <property type="molecule type" value="Genomic_DNA"/>
</dbReference>
<sequence length="104" mass="11992">ELRELGGVSDKTRAKLAQEVFVIMADYNAAIASYLQNYHDPEVKLGNKLIKIYEKVQDCRYGENWDQKAAYYRDAASMYGLHNLRKLSGKEISFNNYLDIDSCM</sequence>
<dbReference type="PANTHER" id="PTHR11692:SF0">
    <property type="entry name" value="BIFUNCTIONAL PURINE BIOSYNTHESIS PROTEIN ATIC"/>
    <property type="match status" value="1"/>
</dbReference>
<name>X1JYK3_9ZZZZ</name>
<dbReference type="GO" id="GO:0006189">
    <property type="term" value="P:'de novo' IMP biosynthetic process"/>
    <property type="evidence" value="ECO:0007669"/>
    <property type="project" value="TreeGrafter"/>
</dbReference>
<reference evidence="1" key="1">
    <citation type="journal article" date="2014" name="Front. Microbiol.">
        <title>High frequency of phylogenetically diverse reductive dehalogenase-homologous genes in deep subseafloor sedimentary metagenomes.</title>
        <authorList>
            <person name="Kawai M."/>
            <person name="Futagami T."/>
            <person name="Toyoda A."/>
            <person name="Takaki Y."/>
            <person name="Nishi S."/>
            <person name="Hori S."/>
            <person name="Arai W."/>
            <person name="Tsubouchi T."/>
            <person name="Morono Y."/>
            <person name="Uchiyama I."/>
            <person name="Ito T."/>
            <person name="Fujiyama A."/>
            <person name="Inagaki F."/>
            <person name="Takami H."/>
        </authorList>
    </citation>
    <scope>NUCLEOTIDE SEQUENCE</scope>
    <source>
        <strain evidence="1">Expedition CK06-06</strain>
    </source>
</reference>
<protein>
    <submittedName>
        <fullName evidence="1">Uncharacterized protein</fullName>
    </submittedName>
</protein>
<gene>
    <name evidence="1" type="ORF">S03H2_71073</name>
</gene>
<dbReference type="GO" id="GO:0005829">
    <property type="term" value="C:cytosol"/>
    <property type="evidence" value="ECO:0007669"/>
    <property type="project" value="TreeGrafter"/>
</dbReference>
<comment type="caution">
    <text evidence="1">The sequence shown here is derived from an EMBL/GenBank/DDBJ whole genome shotgun (WGS) entry which is preliminary data.</text>
</comment>
<dbReference type="PANTHER" id="PTHR11692">
    <property type="entry name" value="BIFUNCTIONAL PURINE BIOSYNTHESIS PROTEIN PURH"/>
    <property type="match status" value="1"/>
</dbReference>
<dbReference type="Pfam" id="PF01808">
    <property type="entry name" value="AICARFT_IMPCHas"/>
    <property type="match status" value="1"/>
</dbReference>
<dbReference type="InterPro" id="IPR002695">
    <property type="entry name" value="PurH-like"/>
</dbReference>
<dbReference type="SMART" id="SM00798">
    <property type="entry name" value="AICARFT_IMPCHas"/>
    <property type="match status" value="1"/>
</dbReference>
<dbReference type="GO" id="GO:0003937">
    <property type="term" value="F:IMP cyclohydrolase activity"/>
    <property type="evidence" value="ECO:0007669"/>
    <property type="project" value="InterPro"/>
</dbReference>
<accession>X1JYK3</accession>
<dbReference type="Gene3D" id="3.40.140.20">
    <property type="match status" value="1"/>
</dbReference>